<accession>R4XDB8</accession>
<feature type="signal peptide" evidence="4">
    <location>
        <begin position="1"/>
        <end position="16"/>
    </location>
</feature>
<evidence type="ECO:0000256" key="1">
    <source>
        <dbReference type="PIRSR" id="PIRSR600101-1"/>
    </source>
</evidence>
<comment type="catalytic activity">
    <reaction evidence="3">
        <text>an N-terminal (5-L-glutamyl)-[peptide] + an alpha-amino acid = 5-L-glutamyl amino acid + an N-terminal L-alpha-aminoacyl-[peptide]</text>
        <dbReference type="Rhea" id="RHEA:23904"/>
        <dbReference type="Rhea" id="RHEA-COMP:9780"/>
        <dbReference type="Rhea" id="RHEA-COMP:9795"/>
        <dbReference type="ChEBI" id="CHEBI:77644"/>
        <dbReference type="ChEBI" id="CHEBI:78597"/>
        <dbReference type="ChEBI" id="CHEBI:78599"/>
        <dbReference type="ChEBI" id="CHEBI:78608"/>
        <dbReference type="EC" id="2.3.2.2"/>
    </reaction>
</comment>
<dbReference type="eggNOG" id="KOG2410">
    <property type="taxonomic scope" value="Eukaryota"/>
</dbReference>
<dbReference type="Pfam" id="PF01019">
    <property type="entry name" value="G_glu_transpept"/>
    <property type="match status" value="1"/>
</dbReference>
<keyword evidence="3" id="KW-0012">Acyltransferase</keyword>
<feature type="binding site" evidence="2">
    <location>
        <position position="414"/>
    </location>
    <ligand>
        <name>L-glutamate</name>
        <dbReference type="ChEBI" id="CHEBI:29985"/>
    </ligand>
</feature>
<evidence type="ECO:0000256" key="4">
    <source>
        <dbReference type="SAM" id="SignalP"/>
    </source>
</evidence>
<dbReference type="PRINTS" id="PR01210">
    <property type="entry name" value="GGTRANSPTASE"/>
</dbReference>
<name>R4XDB8_TAPDE</name>
<dbReference type="EC" id="2.3.2.2" evidence="3"/>
<proteinExistence type="predicted"/>
<evidence type="ECO:0000256" key="3">
    <source>
        <dbReference type="RuleBase" id="RU368068"/>
    </source>
</evidence>
<dbReference type="EC" id="3.4.19.13" evidence="3"/>
<comment type="catalytic activity">
    <reaction evidence="3">
        <text>glutathione + H2O = L-cysteinylglycine + L-glutamate</text>
        <dbReference type="Rhea" id="RHEA:28807"/>
        <dbReference type="ChEBI" id="CHEBI:15377"/>
        <dbReference type="ChEBI" id="CHEBI:29985"/>
        <dbReference type="ChEBI" id="CHEBI:57925"/>
        <dbReference type="ChEBI" id="CHEBI:61694"/>
        <dbReference type="EC" id="3.4.19.13"/>
    </reaction>
</comment>
<dbReference type="Gene3D" id="1.10.246.130">
    <property type="match status" value="1"/>
</dbReference>
<dbReference type="Proteomes" id="UP000013776">
    <property type="component" value="Unassembled WGS sequence"/>
</dbReference>
<dbReference type="STRING" id="1097556.R4XDB8"/>
<dbReference type="NCBIfam" id="TIGR00066">
    <property type="entry name" value="g_glut_trans"/>
    <property type="match status" value="1"/>
</dbReference>
<dbReference type="GO" id="GO:0036374">
    <property type="term" value="F:glutathione hydrolase activity"/>
    <property type="evidence" value="ECO:0007669"/>
    <property type="project" value="UniProtKB-UniRule"/>
</dbReference>
<feature type="active site" description="Nucleophile" evidence="1">
    <location>
        <position position="372"/>
    </location>
</feature>
<dbReference type="UniPathway" id="UPA00204"/>
<feature type="binding site" evidence="2">
    <location>
        <position position="464"/>
    </location>
    <ligand>
        <name>L-glutamate</name>
        <dbReference type="ChEBI" id="CHEBI:29985"/>
    </ligand>
</feature>
<dbReference type="PANTHER" id="PTHR11686:SF62">
    <property type="entry name" value="GLUTATHIONE HYDROLASE"/>
    <property type="match status" value="1"/>
</dbReference>
<dbReference type="InterPro" id="IPR043138">
    <property type="entry name" value="GGT_lsub"/>
</dbReference>
<dbReference type="OrthoDB" id="1081007at2759"/>
<dbReference type="SUPFAM" id="SSF56235">
    <property type="entry name" value="N-terminal nucleophile aminohydrolases (Ntn hydrolases)"/>
    <property type="match status" value="1"/>
</dbReference>
<dbReference type="EMBL" id="CAHR02000036">
    <property type="protein sequence ID" value="CCG81334.1"/>
    <property type="molecule type" value="Genomic_DNA"/>
</dbReference>
<dbReference type="InterPro" id="IPR029055">
    <property type="entry name" value="Ntn_hydrolases_N"/>
</dbReference>
<dbReference type="GO" id="GO:0005886">
    <property type="term" value="C:plasma membrane"/>
    <property type="evidence" value="ECO:0007669"/>
    <property type="project" value="TreeGrafter"/>
</dbReference>
<keyword evidence="3" id="KW-0808">Transferase</keyword>
<dbReference type="InterPro" id="IPR043137">
    <property type="entry name" value="GGT_ssub_C"/>
</dbReference>
<keyword evidence="4" id="KW-0732">Signal</keyword>
<comment type="pathway">
    <text evidence="3">Sulfur metabolism; glutathione metabolism.</text>
</comment>
<comment type="caution">
    <text evidence="5">The sequence shown here is derived from an EMBL/GenBank/DDBJ whole genome shotgun (WGS) entry which is preliminary data.</text>
</comment>
<keyword evidence="6" id="KW-1185">Reference proteome</keyword>
<comment type="function">
    <text evidence="3">Cleaves the gamma-glutamyl peptide bond of glutathione and glutathione conjugates.</text>
</comment>
<dbReference type="VEuPathDB" id="FungiDB:TAPDE_001154"/>
<sequence length="561" mass="59365">MRVTLVLACLFGTISAARIPRVARALASNTTALHGAVSTEVLECSEIGTEIIRQGGNAADAMVAGVLCVGVMAPWHSGQGGGGFMLVRSPNGTYETIDFRETAPGLANETMYVNNITLSLVGGLAVGTYGEPAGLEALHSRYGQLPWSDLFQPAINLARNGFRMLPEAYTVVSNPAYSFALTDPSFAAIYAPNGTIRPINSTLYRPTYAQTLAEVAAKGSIAMYQGRIAEATIEAIQRAGGIMTLSDLANYSVVSRKPSSVPYHEYTLYSCPAPASGTIALSAMNILSGYDVSTSSNLNVSTHLITEAMKFAYGQRTVLGDPAFDPNVTALEAAFLTPRVAGQVRSKLDISSTGPATLYDPSNFQVLDDHGTSEMVAATSDGLVISLTTTVNTYFGSQIMVPSTGVILNNEMNDFSSPGSSNTFGYVPTEANFVRPFKRPLSSISPTIVERNGSFYFTTGAAGGSRITSATIQVLWHVLDLNATSLQALAAPRLHDQIQPNQTTFEYAYDNRTTAYMSARGHNVTFVAPGVSIAMAIKALPNGTYDAASDPRRVSSGGSVV</sequence>
<dbReference type="Gene3D" id="3.60.20.40">
    <property type="match status" value="1"/>
</dbReference>
<reference evidence="5 6" key="1">
    <citation type="journal article" date="2013" name="MBio">
        <title>Genome sequencing of the plant pathogen Taphrina deformans, the causal agent of peach leaf curl.</title>
        <authorList>
            <person name="Cisse O.H."/>
            <person name="Almeida J.M.G.C.F."/>
            <person name="Fonseca A."/>
            <person name="Kumar A.A."/>
            <person name="Salojaervi J."/>
            <person name="Overmyer K."/>
            <person name="Hauser P.M."/>
            <person name="Pagni M."/>
        </authorList>
    </citation>
    <scope>NUCLEOTIDE SEQUENCE [LARGE SCALE GENOMIC DNA]</scope>
    <source>
        <strain evidence="6">PYCC 5710 / ATCC 11124 / CBS 356.35 / IMI 108563 / JCM 9778 / NBRC 8474</strain>
    </source>
</reference>
<evidence type="ECO:0000256" key="2">
    <source>
        <dbReference type="PIRSR" id="PIRSR600101-2"/>
    </source>
</evidence>
<feature type="binding site" evidence="2">
    <location>
        <begin position="390"/>
        <end position="392"/>
    </location>
    <ligand>
        <name>L-glutamate</name>
        <dbReference type="ChEBI" id="CHEBI:29985"/>
    </ligand>
</feature>
<comment type="catalytic activity">
    <reaction evidence="3">
        <text>an S-substituted glutathione + H2O = an S-substituted L-cysteinylglycine + L-glutamate</text>
        <dbReference type="Rhea" id="RHEA:59468"/>
        <dbReference type="ChEBI" id="CHEBI:15377"/>
        <dbReference type="ChEBI" id="CHEBI:29985"/>
        <dbReference type="ChEBI" id="CHEBI:90779"/>
        <dbReference type="ChEBI" id="CHEBI:143103"/>
        <dbReference type="EC" id="3.4.19.13"/>
    </reaction>
</comment>
<dbReference type="GO" id="GO:0006751">
    <property type="term" value="P:glutathione catabolic process"/>
    <property type="evidence" value="ECO:0007669"/>
    <property type="project" value="UniProtKB-UniRule"/>
</dbReference>
<keyword evidence="3" id="KW-0378">Hydrolase</keyword>
<organism evidence="5 6">
    <name type="scientific">Taphrina deformans (strain PYCC 5710 / ATCC 11124 / CBS 356.35 / IMI 108563 / JCM 9778 / NBRC 8474)</name>
    <name type="common">Peach leaf curl fungus</name>
    <name type="synonym">Lalaria deformans</name>
    <dbReference type="NCBI Taxonomy" id="1097556"/>
    <lineage>
        <taxon>Eukaryota</taxon>
        <taxon>Fungi</taxon>
        <taxon>Dikarya</taxon>
        <taxon>Ascomycota</taxon>
        <taxon>Taphrinomycotina</taxon>
        <taxon>Taphrinomycetes</taxon>
        <taxon>Taphrinales</taxon>
        <taxon>Taphrinaceae</taxon>
        <taxon>Taphrina</taxon>
    </lineage>
</organism>
<protein>
    <recommendedName>
        <fullName evidence="3">Glutathione hydrolase</fullName>
        <ecNumber evidence="3">2.3.2.2</ecNumber>
        <ecNumber evidence="3">3.4.19.13</ecNumber>
    </recommendedName>
    <alternativeName>
        <fullName evidence="3">Gamma-glutamyltransferase</fullName>
    </alternativeName>
    <alternativeName>
        <fullName evidence="3">Gamma-glutamyltranspeptidase</fullName>
    </alternativeName>
</protein>
<dbReference type="AlphaFoldDB" id="R4XDB8"/>
<dbReference type="InterPro" id="IPR000101">
    <property type="entry name" value="GGT_peptidase"/>
</dbReference>
<evidence type="ECO:0000313" key="5">
    <source>
        <dbReference type="EMBL" id="CCG81334.1"/>
    </source>
</evidence>
<feature type="binding site" evidence="2">
    <location>
        <begin position="442"/>
        <end position="443"/>
    </location>
    <ligand>
        <name>L-glutamate</name>
        <dbReference type="ChEBI" id="CHEBI:29985"/>
    </ligand>
</feature>
<feature type="binding site" evidence="2">
    <location>
        <position position="100"/>
    </location>
    <ligand>
        <name>L-glutamate</name>
        <dbReference type="ChEBI" id="CHEBI:29985"/>
    </ligand>
</feature>
<evidence type="ECO:0000313" key="6">
    <source>
        <dbReference type="Proteomes" id="UP000013776"/>
    </source>
</evidence>
<gene>
    <name evidence="5" type="ORF">TAPDE_001154</name>
</gene>
<feature type="chain" id="PRO_5004373222" description="Glutathione hydrolase" evidence="4">
    <location>
        <begin position="17"/>
        <end position="561"/>
    </location>
</feature>
<dbReference type="FunFam" id="1.10.246.130:FF:000001">
    <property type="entry name" value="Gamma-glutamyltransferase 5 isoform 1"/>
    <property type="match status" value="1"/>
</dbReference>
<dbReference type="PANTHER" id="PTHR11686">
    <property type="entry name" value="GAMMA GLUTAMYL TRANSPEPTIDASE"/>
    <property type="match status" value="1"/>
</dbReference>
<dbReference type="GO" id="GO:0103068">
    <property type="term" value="F:leukotriene C4 gamma-glutamyl transferase activity"/>
    <property type="evidence" value="ECO:0007669"/>
    <property type="project" value="UniProtKB-EC"/>
</dbReference>